<name>A0A9Q0BI63_9HYPO</name>
<dbReference type="SUPFAM" id="SSF51445">
    <property type="entry name" value="(Trans)glycosidases"/>
    <property type="match status" value="1"/>
</dbReference>
<dbReference type="InterPro" id="IPR017853">
    <property type="entry name" value="GH"/>
</dbReference>
<dbReference type="InterPro" id="IPR001000">
    <property type="entry name" value="GH10_dom"/>
</dbReference>
<dbReference type="GO" id="GO:0031176">
    <property type="term" value="F:endo-1,4-beta-xylanase activity"/>
    <property type="evidence" value="ECO:0007669"/>
    <property type="project" value="UniProtKB-ARBA"/>
</dbReference>
<reference evidence="6" key="2">
    <citation type="submission" date="2022-07" db="EMBL/GenBank/DDBJ databases">
        <authorList>
            <person name="Goncalves M.F.M."/>
            <person name="Hilario S."/>
            <person name="Van De Peer Y."/>
            <person name="Esteves A.C."/>
            <person name="Alves A."/>
        </authorList>
    </citation>
    <scope>NUCLEOTIDE SEQUENCE</scope>
    <source>
        <strain evidence="6">MUM 19.33</strain>
    </source>
</reference>
<dbReference type="AlphaFoldDB" id="A0A9Q0BI63"/>
<evidence type="ECO:0000259" key="5">
    <source>
        <dbReference type="PROSITE" id="PS51760"/>
    </source>
</evidence>
<keyword evidence="2" id="KW-0378">Hydrolase</keyword>
<dbReference type="GO" id="GO:0000272">
    <property type="term" value="P:polysaccharide catabolic process"/>
    <property type="evidence" value="ECO:0007669"/>
    <property type="project" value="UniProtKB-KW"/>
</dbReference>
<dbReference type="GeneID" id="75833614"/>
<evidence type="ECO:0000256" key="4">
    <source>
        <dbReference type="ARBA" id="ARBA00023326"/>
    </source>
</evidence>
<keyword evidence="4" id="KW-0624">Polysaccharide degradation</keyword>
<comment type="caution">
    <text evidence="6">The sequence shown here is derived from an EMBL/GenBank/DDBJ whole genome shotgun (WGS) entry which is preliminary data.</text>
</comment>
<dbReference type="PROSITE" id="PS51760">
    <property type="entry name" value="GH10_2"/>
    <property type="match status" value="1"/>
</dbReference>
<protein>
    <submittedName>
        <fullName evidence="6">Endoxylanase</fullName>
    </submittedName>
</protein>
<dbReference type="Pfam" id="PF00331">
    <property type="entry name" value="Glyco_hydro_10"/>
    <property type="match status" value="1"/>
</dbReference>
<sequence>MGSAVQGALEQLASAPVDEVAIMELDIAQAPSEDYTAVVQACLNIEKCRSITVWGVSDAVSLWSLTWIVNLANTPEDSWRQGDNPLLFDGSFNAKPAYDAILNIL</sequence>
<keyword evidence="7" id="KW-1185">Reference proteome</keyword>
<comment type="similarity">
    <text evidence="1">Belongs to the glycosyl hydrolase 10 (cellulase F) family.</text>
</comment>
<evidence type="ECO:0000256" key="3">
    <source>
        <dbReference type="ARBA" id="ARBA00023277"/>
    </source>
</evidence>
<dbReference type="EMBL" id="JAGIXG020000002">
    <property type="protein sequence ID" value="KAI6785495.1"/>
    <property type="molecule type" value="Genomic_DNA"/>
</dbReference>
<gene>
    <name evidence="6" type="ORF">J7T54_007138</name>
</gene>
<dbReference type="Proteomes" id="UP001055219">
    <property type="component" value="Unassembled WGS sequence"/>
</dbReference>
<dbReference type="RefSeq" id="XP_051366351.1">
    <property type="nucleotide sequence ID" value="XM_051510812.1"/>
</dbReference>
<organism evidence="6 7">
    <name type="scientific">Emericellopsis cladophorae</name>
    <dbReference type="NCBI Taxonomy" id="2686198"/>
    <lineage>
        <taxon>Eukaryota</taxon>
        <taxon>Fungi</taxon>
        <taxon>Dikarya</taxon>
        <taxon>Ascomycota</taxon>
        <taxon>Pezizomycotina</taxon>
        <taxon>Sordariomycetes</taxon>
        <taxon>Hypocreomycetidae</taxon>
        <taxon>Hypocreales</taxon>
        <taxon>Bionectriaceae</taxon>
        <taxon>Emericellopsis</taxon>
    </lineage>
</organism>
<reference evidence="6" key="1">
    <citation type="journal article" date="2021" name="J Fungi (Basel)">
        <title>Genomic and Metabolomic Analyses of the Marine Fungus Emericellopsis cladophorae: Insights into Saltwater Adaptability Mechanisms and Its Biosynthetic Potential.</title>
        <authorList>
            <person name="Goncalves M.F.M."/>
            <person name="Hilario S."/>
            <person name="Van de Peer Y."/>
            <person name="Esteves A.C."/>
            <person name="Alves A."/>
        </authorList>
    </citation>
    <scope>NUCLEOTIDE SEQUENCE</scope>
    <source>
        <strain evidence="6">MUM 19.33</strain>
    </source>
</reference>
<evidence type="ECO:0000256" key="2">
    <source>
        <dbReference type="ARBA" id="ARBA00022801"/>
    </source>
</evidence>
<evidence type="ECO:0000256" key="1">
    <source>
        <dbReference type="ARBA" id="ARBA00007495"/>
    </source>
</evidence>
<dbReference type="Gene3D" id="3.20.20.80">
    <property type="entry name" value="Glycosidases"/>
    <property type="match status" value="1"/>
</dbReference>
<feature type="domain" description="GH10" evidence="5">
    <location>
        <begin position="1"/>
        <end position="104"/>
    </location>
</feature>
<dbReference type="OrthoDB" id="3055998at2759"/>
<evidence type="ECO:0000313" key="7">
    <source>
        <dbReference type="Proteomes" id="UP001055219"/>
    </source>
</evidence>
<proteinExistence type="inferred from homology"/>
<evidence type="ECO:0000313" key="6">
    <source>
        <dbReference type="EMBL" id="KAI6785495.1"/>
    </source>
</evidence>
<accession>A0A9Q0BI63</accession>
<keyword evidence="3" id="KW-0119">Carbohydrate metabolism</keyword>